<feature type="domain" description="FAD/NAD(P)-binding" evidence="12">
    <location>
        <begin position="5"/>
        <end position="321"/>
    </location>
</feature>
<evidence type="ECO:0000313" key="14">
    <source>
        <dbReference type="Proteomes" id="UP001205843"/>
    </source>
</evidence>
<feature type="binding site" evidence="8">
    <location>
        <position position="306"/>
    </location>
    <ligand>
        <name>FAD</name>
        <dbReference type="ChEBI" id="CHEBI:57692"/>
    </ligand>
</feature>
<evidence type="ECO:0000256" key="8">
    <source>
        <dbReference type="PIRSR" id="PIRSR000350-3"/>
    </source>
</evidence>
<feature type="binding site" evidence="8">
    <location>
        <position position="199"/>
    </location>
    <ligand>
        <name>NAD(+)</name>
        <dbReference type="ChEBI" id="CHEBI:57540"/>
    </ligand>
</feature>
<keyword evidence="6" id="KW-1015">Disulfide bond</keyword>
<keyword evidence="8" id="KW-0547">Nucleotide-binding</keyword>
<evidence type="ECO:0000256" key="7">
    <source>
        <dbReference type="ARBA" id="ARBA00023284"/>
    </source>
</evidence>
<feature type="domain" description="Pyridine nucleotide-disulphide oxidoreductase dimerisation" evidence="11">
    <location>
        <begin position="341"/>
        <end position="443"/>
    </location>
</feature>
<dbReference type="InterPro" id="IPR023753">
    <property type="entry name" value="FAD/NAD-binding_dom"/>
</dbReference>
<evidence type="ECO:0000256" key="10">
    <source>
        <dbReference type="RuleBase" id="RU003691"/>
    </source>
</evidence>
<dbReference type="SUPFAM" id="SSF51905">
    <property type="entry name" value="FAD/NAD(P)-binding domain"/>
    <property type="match status" value="1"/>
</dbReference>
<evidence type="ECO:0000256" key="5">
    <source>
        <dbReference type="ARBA" id="ARBA00023002"/>
    </source>
</evidence>
<reference evidence="13" key="1">
    <citation type="submission" date="2022-03" db="EMBL/GenBank/DDBJ databases">
        <title>Genomic Encyclopedia of Type Strains, Phase III (KMG-III): the genomes of soil and plant-associated and newly described type strains.</title>
        <authorList>
            <person name="Whitman W."/>
        </authorList>
    </citation>
    <scope>NUCLEOTIDE SEQUENCE</scope>
    <source>
        <strain evidence="13">ANL 6-2</strain>
    </source>
</reference>
<dbReference type="PRINTS" id="PR00411">
    <property type="entry name" value="PNDRDTASEI"/>
</dbReference>
<evidence type="ECO:0000256" key="3">
    <source>
        <dbReference type="ARBA" id="ARBA00022827"/>
    </source>
</evidence>
<keyword evidence="14" id="KW-1185">Reference proteome</keyword>
<dbReference type="PIRSF" id="PIRSF000350">
    <property type="entry name" value="Mercury_reductase_MerA"/>
    <property type="match status" value="1"/>
</dbReference>
<dbReference type="InterPro" id="IPR004099">
    <property type="entry name" value="Pyr_nucl-diS_OxRdtase_dimer"/>
</dbReference>
<keyword evidence="4" id="KW-0521">NADP</keyword>
<dbReference type="GO" id="GO:0050660">
    <property type="term" value="F:flavin adenine dinucleotide binding"/>
    <property type="evidence" value="ECO:0007669"/>
    <property type="project" value="TreeGrafter"/>
</dbReference>
<name>A0AAE3KD65_9GAMM</name>
<evidence type="ECO:0000259" key="11">
    <source>
        <dbReference type="Pfam" id="PF02852"/>
    </source>
</evidence>
<dbReference type="Gene3D" id="3.30.390.30">
    <property type="match status" value="1"/>
</dbReference>
<evidence type="ECO:0000256" key="4">
    <source>
        <dbReference type="ARBA" id="ARBA00022857"/>
    </source>
</evidence>
<sequence length="473" mass="51426">MKRHDLIIIGGGVGGLVTSSVAGQLGLDVVLIERENKLGGDCLHYGCVPSKTLIRSAEVAHLTRRAGDFGIQAGEPVTDLGAVTDRVREVIESIQKHDDPERFRGYGVDVRFGEARFTGPHSVLVNGTELHGRRFVIATGSRPAIPPVPGLEEAGYLTNETIFGQRELPRRLGVLGGGPIGLELAQSFARFGSQVTVIEMADRILPREDPEVTGELQELLREEGLTIHTGTAVERVSVENGERLLHCRQGDSTMTVPVDEILVAAGRKPNVESLDLDKAGVAVERAGITVDPRMRTSAKHIFACGDVAGPYPFTHMAEYQAGVIIANAVFRFPKKVDYRVVPWVTYTSPELAHVGLTERAARDQGLDIQIARFHFRDVDRALAEGTGQGMMKLVVHKGRVAGATILGPHAGELIHEMVLAMQARVRISTIAAAIHAYPTLAQVHRRTVNSVLSAQLFAPRTRTLVRWINKLLP</sequence>
<dbReference type="Gene3D" id="3.50.50.60">
    <property type="entry name" value="FAD/NAD(P)-binding domain"/>
    <property type="match status" value="2"/>
</dbReference>
<dbReference type="PRINTS" id="PR00368">
    <property type="entry name" value="FADPNR"/>
</dbReference>
<dbReference type="InterPro" id="IPR001100">
    <property type="entry name" value="Pyr_nuc-diS_OxRdtase"/>
</dbReference>
<proteinExistence type="inferred from homology"/>
<evidence type="ECO:0000313" key="13">
    <source>
        <dbReference type="EMBL" id="MCP1676504.1"/>
    </source>
</evidence>
<dbReference type="FunFam" id="3.30.390.30:FF:000001">
    <property type="entry name" value="Dihydrolipoyl dehydrogenase"/>
    <property type="match status" value="1"/>
</dbReference>
<comment type="similarity">
    <text evidence="1 10">Belongs to the class-I pyridine nucleotide-disulfide oxidoreductase family.</text>
</comment>
<evidence type="ECO:0000256" key="6">
    <source>
        <dbReference type="ARBA" id="ARBA00023157"/>
    </source>
</evidence>
<dbReference type="InterPro" id="IPR016156">
    <property type="entry name" value="FAD/NAD-linked_Rdtase_dimer_sf"/>
</dbReference>
<dbReference type="RefSeq" id="WP_253482799.1">
    <property type="nucleotide sequence ID" value="NZ_JALJXV010000009.1"/>
</dbReference>
<feature type="disulfide bond" description="Redox-active" evidence="9">
    <location>
        <begin position="42"/>
        <end position="47"/>
    </location>
</feature>
<dbReference type="AlphaFoldDB" id="A0AAE3KD65"/>
<dbReference type="Pfam" id="PF07992">
    <property type="entry name" value="Pyr_redox_2"/>
    <property type="match status" value="1"/>
</dbReference>
<dbReference type="InterPro" id="IPR012999">
    <property type="entry name" value="Pyr_OxRdtase_I_AS"/>
</dbReference>
<evidence type="ECO:0000256" key="2">
    <source>
        <dbReference type="ARBA" id="ARBA00022630"/>
    </source>
</evidence>
<feature type="binding site" evidence="8">
    <location>
        <position position="266"/>
    </location>
    <ligand>
        <name>NAD(+)</name>
        <dbReference type="ChEBI" id="CHEBI:57540"/>
    </ligand>
</feature>
<evidence type="ECO:0000259" key="12">
    <source>
        <dbReference type="Pfam" id="PF07992"/>
    </source>
</evidence>
<dbReference type="PANTHER" id="PTHR43014:SF2">
    <property type="entry name" value="MERCURIC REDUCTASE"/>
    <property type="match status" value="1"/>
</dbReference>
<protein>
    <submittedName>
        <fullName evidence="13">Pyruvate/2-oxoglutarate dehydrogenase complex dihydrolipoamide dehydrogenase (E3) component</fullName>
    </submittedName>
</protein>
<comment type="cofactor">
    <cofactor evidence="8">
        <name>FAD</name>
        <dbReference type="ChEBI" id="CHEBI:57692"/>
    </cofactor>
    <text evidence="8">Binds 1 FAD per subunit.</text>
</comment>
<feature type="binding site" evidence="8">
    <location>
        <begin position="176"/>
        <end position="183"/>
    </location>
    <ligand>
        <name>NAD(+)</name>
        <dbReference type="ChEBI" id="CHEBI:57540"/>
    </ligand>
</feature>
<evidence type="ECO:0000256" key="1">
    <source>
        <dbReference type="ARBA" id="ARBA00007532"/>
    </source>
</evidence>
<dbReference type="PANTHER" id="PTHR43014">
    <property type="entry name" value="MERCURIC REDUCTASE"/>
    <property type="match status" value="1"/>
</dbReference>
<keyword evidence="8" id="KW-0520">NAD</keyword>
<keyword evidence="13" id="KW-0670">Pyruvate</keyword>
<dbReference type="InterPro" id="IPR036188">
    <property type="entry name" value="FAD/NAD-bd_sf"/>
</dbReference>
<keyword evidence="7 10" id="KW-0676">Redox-active center</keyword>
<organism evidence="13 14">
    <name type="scientific">Natronocella acetinitrilica</name>
    <dbReference type="NCBI Taxonomy" id="414046"/>
    <lineage>
        <taxon>Bacteria</taxon>
        <taxon>Pseudomonadati</taxon>
        <taxon>Pseudomonadota</taxon>
        <taxon>Gammaproteobacteria</taxon>
        <taxon>Chromatiales</taxon>
        <taxon>Ectothiorhodospiraceae</taxon>
        <taxon>Natronocella</taxon>
    </lineage>
</organism>
<keyword evidence="3 8" id="KW-0274">FAD</keyword>
<feature type="binding site" evidence="8">
    <location>
        <position position="51"/>
    </location>
    <ligand>
        <name>FAD</name>
        <dbReference type="ChEBI" id="CHEBI:57692"/>
    </ligand>
</feature>
<dbReference type="GO" id="GO:0003955">
    <property type="term" value="F:NAD(P)H dehydrogenase (quinone) activity"/>
    <property type="evidence" value="ECO:0007669"/>
    <property type="project" value="TreeGrafter"/>
</dbReference>
<accession>A0AAE3KD65</accession>
<dbReference type="Proteomes" id="UP001205843">
    <property type="component" value="Unassembled WGS sequence"/>
</dbReference>
<gene>
    <name evidence="13" type="ORF">J2T57_003665</name>
</gene>
<comment type="caution">
    <text evidence="13">The sequence shown here is derived from an EMBL/GenBank/DDBJ whole genome shotgun (WGS) entry which is preliminary data.</text>
</comment>
<dbReference type="PROSITE" id="PS00076">
    <property type="entry name" value="PYRIDINE_REDOX_1"/>
    <property type="match status" value="1"/>
</dbReference>
<dbReference type="GO" id="GO:0016668">
    <property type="term" value="F:oxidoreductase activity, acting on a sulfur group of donors, NAD(P) as acceptor"/>
    <property type="evidence" value="ECO:0007669"/>
    <property type="project" value="InterPro"/>
</dbReference>
<dbReference type="Pfam" id="PF02852">
    <property type="entry name" value="Pyr_redox_dim"/>
    <property type="match status" value="1"/>
</dbReference>
<keyword evidence="2 10" id="KW-0285">Flavoprotein</keyword>
<evidence type="ECO:0000256" key="9">
    <source>
        <dbReference type="PIRSR" id="PIRSR000350-4"/>
    </source>
</evidence>
<keyword evidence="5 10" id="KW-0560">Oxidoreductase</keyword>
<dbReference type="SUPFAM" id="SSF55424">
    <property type="entry name" value="FAD/NAD-linked reductases, dimerisation (C-terminal) domain"/>
    <property type="match status" value="1"/>
</dbReference>
<dbReference type="FunFam" id="3.50.50.60:FF:000379">
    <property type="entry name" value="Mercuric reductase"/>
    <property type="match status" value="1"/>
</dbReference>
<feature type="binding site" evidence="8">
    <location>
        <begin position="139"/>
        <end position="141"/>
    </location>
    <ligand>
        <name>FAD</name>
        <dbReference type="ChEBI" id="CHEBI:57692"/>
    </ligand>
</feature>
<dbReference type="EMBL" id="JALJXV010000009">
    <property type="protein sequence ID" value="MCP1676504.1"/>
    <property type="molecule type" value="Genomic_DNA"/>
</dbReference>